<gene>
    <name evidence="1" type="ORF">HDF22_003088</name>
</gene>
<dbReference type="RefSeq" id="WP_183588241.1">
    <property type="nucleotide sequence ID" value="NZ_JACHCA010000007.1"/>
</dbReference>
<accession>A0A841JKR9</accession>
<name>A0A841JKR9_9SPHI</name>
<organism evidence="1 2">
    <name type="scientific">Mucilaginibacter lappiensis</name>
    <dbReference type="NCBI Taxonomy" id="354630"/>
    <lineage>
        <taxon>Bacteria</taxon>
        <taxon>Pseudomonadati</taxon>
        <taxon>Bacteroidota</taxon>
        <taxon>Sphingobacteriia</taxon>
        <taxon>Sphingobacteriales</taxon>
        <taxon>Sphingobacteriaceae</taxon>
        <taxon>Mucilaginibacter</taxon>
    </lineage>
</organism>
<comment type="caution">
    <text evidence="1">The sequence shown here is derived from an EMBL/GenBank/DDBJ whole genome shotgun (WGS) entry which is preliminary data.</text>
</comment>
<sequence length="308" mass="35312">MEFGRVTPQELASVDFTLPPDTALTLSTLAAAKSTEPLQVRVGCAKWGRKEWVGQIYPLKTKEANFLDEYVKHFDCIELNATFYNVYGPDTISKWKAKADNNPDFKFCPKFSQSISHIRRLKNAEDITTNYYEGVLAFGDKLGPMFLQLSDNYAPKSFPELKAYLEQLPKDVPVFVELRHKEWFSVPENSEKVFKLLHDLGIGAVITDATGRRDVVHMNLPTPHAFIRFVGNGLVDGNFDSDKARLDEWVARIKQWQQQGLRSVWFFMHQHDERYSPILADYVTDELNKALGTQLLRPKFIEAQSSLF</sequence>
<dbReference type="Pfam" id="PF01904">
    <property type="entry name" value="DUF72"/>
    <property type="match status" value="1"/>
</dbReference>
<dbReference type="AlphaFoldDB" id="A0A841JKR9"/>
<dbReference type="InterPro" id="IPR002763">
    <property type="entry name" value="DUF72"/>
</dbReference>
<dbReference type="InterPro" id="IPR036520">
    <property type="entry name" value="UPF0759_sf"/>
</dbReference>
<reference evidence="1 2" key="1">
    <citation type="submission" date="2020-08" db="EMBL/GenBank/DDBJ databases">
        <title>Genomic Encyclopedia of Type Strains, Phase IV (KMG-V): Genome sequencing to study the core and pangenomes of soil and plant-associated prokaryotes.</title>
        <authorList>
            <person name="Whitman W."/>
        </authorList>
    </citation>
    <scope>NUCLEOTIDE SEQUENCE [LARGE SCALE GENOMIC DNA]</scope>
    <source>
        <strain evidence="1 2">MP601</strain>
    </source>
</reference>
<proteinExistence type="predicted"/>
<dbReference type="PANTHER" id="PTHR30348:SF9">
    <property type="entry name" value="UPF0759 PROTEIN YECE"/>
    <property type="match status" value="1"/>
</dbReference>
<evidence type="ECO:0000313" key="2">
    <source>
        <dbReference type="Proteomes" id="UP000548326"/>
    </source>
</evidence>
<dbReference type="EMBL" id="JACHCA010000007">
    <property type="protein sequence ID" value="MBB6128965.1"/>
    <property type="molecule type" value="Genomic_DNA"/>
</dbReference>
<dbReference type="SUPFAM" id="SSF117396">
    <property type="entry name" value="TM1631-like"/>
    <property type="match status" value="1"/>
</dbReference>
<evidence type="ECO:0000313" key="1">
    <source>
        <dbReference type="EMBL" id="MBB6128965.1"/>
    </source>
</evidence>
<dbReference type="Gene3D" id="3.20.20.410">
    <property type="entry name" value="Protein of unknown function UPF0759"/>
    <property type="match status" value="1"/>
</dbReference>
<dbReference type="PANTHER" id="PTHR30348">
    <property type="entry name" value="UNCHARACTERIZED PROTEIN YECE"/>
    <property type="match status" value="1"/>
</dbReference>
<dbReference type="Proteomes" id="UP000548326">
    <property type="component" value="Unassembled WGS sequence"/>
</dbReference>
<protein>
    <submittedName>
        <fullName evidence="1">Uncharacterized protein YecE (DUF72 family)</fullName>
    </submittedName>
</protein>